<evidence type="ECO:0000256" key="12">
    <source>
        <dbReference type="ARBA" id="ARBA00025324"/>
    </source>
</evidence>
<dbReference type="AlphaFoldDB" id="A0A4U1C4I4"/>
<gene>
    <name evidence="14" type="ORF">FA046_03535</name>
</gene>
<reference evidence="14 15" key="1">
    <citation type="submission" date="2019-04" db="EMBL/GenBank/DDBJ databases">
        <title>Pedobacter sp. AR-3-17 sp. nov., isolated from Arctic soil.</title>
        <authorList>
            <person name="Dahal R.H."/>
            <person name="Kim D.-U."/>
        </authorList>
    </citation>
    <scope>NUCLEOTIDE SEQUENCE [LARGE SCALE GENOMIC DNA]</scope>
    <source>
        <strain evidence="14 15">AR-3-17</strain>
    </source>
</reference>
<evidence type="ECO:0000256" key="5">
    <source>
        <dbReference type="ARBA" id="ARBA00022729"/>
    </source>
</evidence>
<evidence type="ECO:0000256" key="3">
    <source>
        <dbReference type="ARBA" id="ARBA00022679"/>
    </source>
</evidence>
<dbReference type="EMBL" id="SWBP01000001">
    <property type="protein sequence ID" value="TKC00760.1"/>
    <property type="molecule type" value="Genomic_DNA"/>
</dbReference>
<comment type="caution">
    <text evidence="14">The sequence shown here is derived from an EMBL/GenBank/DDBJ whole genome shotgun (WGS) entry which is preliminary data.</text>
</comment>
<dbReference type="OrthoDB" id="669469at2"/>
<keyword evidence="2" id="KW-1003">Cell membrane</keyword>
<keyword evidence="3" id="KW-0808">Transferase</keyword>
<keyword evidence="7 13" id="KW-0472">Membrane</keyword>
<keyword evidence="15" id="KW-1185">Reference proteome</keyword>
<evidence type="ECO:0000313" key="15">
    <source>
        <dbReference type="Proteomes" id="UP000308181"/>
    </source>
</evidence>
<feature type="transmembrane region" description="Helical" evidence="13">
    <location>
        <begin position="26"/>
        <end position="47"/>
    </location>
</feature>
<proteinExistence type="inferred from homology"/>
<evidence type="ECO:0000256" key="9">
    <source>
        <dbReference type="ARBA" id="ARBA00023588"/>
    </source>
</evidence>
<evidence type="ECO:0000256" key="7">
    <source>
        <dbReference type="ARBA" id="ARBA00023136"/>
    </source>
</evidence>
<evidence type="ECO:0000256" key="6">
    <source>
        <dbReference type="ARBA" id="ARBA00022989"/>
    </source>
</evidence>
<evidence type="ECO:0000256" key="2">
    <source>
        <dbReference type="ARBA" id="ARBA00022475"/>
    </source>
</evidence>
<dbReference type="GO" id="GO:0016746">
    <property type="term" value="F:acyltransferase activity"/>
    <property type="evidence" value="ECO:0007669"/>
    <property type="project" value="UniProtKB-KW"/>
</dbReference>
<keyword evidence="4 13" id="KW-0812">Transmembrane</keyword>
<comment type="subcellular location">
    <subcellularLocation>
        <location evidence="1">Cell membrane</location>
        <topology evidence="1">Single-pass membrane protein</topology>
    </subcellularLocation>
</comment>
<evidence type="ECO:0000256" key="11">
    <source>
        <dbReference type="ARBA" id="ARBA00023667"/>
    </source>
</evidence>
<evidence type="ECO:0000313" key="14">
    <source>
        <dbReference type="EMBL" id="TKC00760.1"/>
    </source>
</evidence>
<feature type="transmembrane region" description="Helical" evidence="13">
    <location>
        <begin position="118"/>
        <end position="138"/>
    </location>
</feature>
<accession>A0A4U1C4I4</accession>
<dbReference type="InterPro" id="IPR044021">
    <property type="entry name" value="CrtO"/>
</dbReference>
<comment type="function">
    <text evidence="12">Catalyzes the acylation of glycosyl-4,4'-diaponeurosporenoate, i.e. the esterification of glucose at the C6'' position with the carboxyl group of the C(15) fatty acid 12-methyltetradecanoic acid, to yield staphyloxanthin. This is the last step in the biosynthesis of this orange pigment, present in most staphylococci strains.</text>
</comment>
<keyword evidence="5" id="KW-0732">Signal</keyword>
<evidence type="ECO:0000256" key="13">
    <source>
        <dbReference type="SAM" id="Phobius"/>
    </source>
</evidence>
<evidence type="ECO:0000256" key="8">
    <source>
        <dbReference type="ARBA" id="ARBA00023315"/>
    </source>
</evidence>
<organism evidence="14 15">
    <name type="scientific">Pedobacter cryophilus</name>
    <dbReference type="NCBI Taxonomy" id="2571271"/>
    <lineage>
        <taxon>Bacteria</taxon>
        <taxon>Pseudomonadati</taxon>
        <taxon>Bacteroidota</taxon>
        <taxon>Sphingobacteriia</taxon>
        <taxon>Sphingobacteriales</taxon>
        <taxon>Sphingobacteriaceae</taxon>
        <taxon>Pedobacter</taxon>
    </lineage>
</organism>
<dbReference type="UniPathway" id="UPA00029">
    <property type="reaction ID" value="UER00560"/>
</dbReference>
<evidence type="ECO:0000256" key="4">
    <source>
        <dbReference type="ARBA" id="ARBA00022692"/>
    </source>
</evidence>
<feature type="transmembrane region" description="Helical" evidence="13">
    <location>
        <begin position="144"/>
        <end position="160"/>
    </location>
</feature>
<sequence>MRKFLITSLIISVTVAIIYWLVNQFGLQGFLFAWMLNFVLMMCVFAYTQTLKPKFDSTYYDEKSWENKGKIYESLGINVFRKLLVLVGWEKLNKKANPVEKNSKALIHLEYSTKQSEFGHLIIFFIVIIFNIMVAFKFGFGESVWLLVLNILLNLYPIFLQRYNRPRLKKAIRLIEIREKAV</sequence>
<comment type="pathway">
    <text evidence="9">Carotenoid biosynthesis; staphyloxanthin biosynthesis; staphyloxanthin from farnesyl diphosphate: step 5/5.</text>
</comment>
<keyword evidence="8" id="KW-0012">Acyltransferase</keyword>
<dbReference type="Pfam" id="PF18927">
    <property type="entry name" value="CrtO"/>
    <property type="match status" value="1"/>
</dbReference>
<keyword evidence="6 13" id="KW-1133">Transmembrane helix</keyword>
<dbReference type="Proteomes" id="UP000308181">
    <property type="component" value="Unassembled WGS sequence"/>
</dbReference>
<dbReference type="RefSeq" id="WP_136824966.1">
    <property type="nucleotide sequence ID" value="NZ_SWBP01000001.1"/>
</dbReference>
<evidence type="ECO:0000256" key="1">
    <source>
        <dbReference type="ARBA" id="ARBA00004162"/>
    </source>
</evidence>
<comment type="similarity">
    <text evidence="10">Belongs to the acyltransferase CrtO family.</text>
</comment>
<evidence type="ECO:0000256" key="10">
    <source>
        <dbReference type="ARBA" id="ARBA00023603"/>
    </source>
</evidence>
<dbReference type="GO" id="GO:0005886">
    <property type="term" value="C:plasma membrane"/>
    <property type="evidence" value="ECO:0007669"/>
    <property type="project" value="UniProtKB-SubCell"/>
</dbReference>
<protein>
    <recommendedName>
        <fullName evidence="11">Glycosyl-4,4'-diaponeurosporenoate acyltransferase</fullName>
    </recommendedName>
</protein>
<name>A0A4U1C4I4_9SPHI</name>